<dbReference type="Pfam" id="PF00069">
    <property type="entry name" value="Pkinase"/>
    <property type="match status" value="2"/>
</dbReference>
<keyword evidence="4 6" id="KW-0067">ATP-binding</keyword>
<keyword evidence="3 10" id="KW-0418">Kinase</keyword>
<feature type="binding site" evidence="6">
    <location>
        <position position="71"/>
    </location>
    <ligand>
        <name>ATP</name>
        <dbReference type="ChEBI" id="CHEBI:30616"/>
    </ligand>
</feature>
<dbReference type="GO" id="GO:0005634">
    <property type="term" value="C:nucleus"/>
    <property type="evidence" value="ECO:0007669"/>
    <property type="project" value="TreeGrafter"/>
</dbReference>
<evidence type="ECO:0000256" key="6">
    <source>
        <dbReference type="PROSITE-ProRule" id="PRU10141"/>
    </source>
</evidence>
<keyword evidence="2 6" id="KW-0547">Nucleotide-binding</keyword>
<name>A0A7G3AXX9_LUTLO</name>
<dbReference type="PANTHER" id="PTHR11042">
    <property type="entry name" value="EUKARYOTIC TRANSLATION INITIATION FACTOR 2-ALPHA KINASE EIF2-ALPHA KINASE -RELATED"/>
    <property type="match status" value="1"/>
</dbReference>
<proteinExistence type="inferred from homology"/>
<evidence type="ECO:0000256" key="3">
    <source>
        <dbReference type="ARBA" id="ARBA00022777"/>
    </source>
</evidence>
<dbReference type="AlphaFoldDB" id="A0A7G3AXX9"/>
<comment type="similarity">
    <text evidence="5">Belongs to the protein kinase superfamily. Ser/Thr protein kinase family. GCN2 subfamily.</text>
</comment>
<evidence type="ECO:0000256" key="8">
    <source>
        <dbReference type="SAM" id="Phobius"/>
    </source>
</evidence>
<dbReference type="PROSITE" id="PS00107">
    <property type="entry name" value="PROTEIN_KINASE_ATP"/>
    <property type="match status" value="1"/>
</dbReference>
<evidence type="ECO:0000256" key="2">
    <source>
        <dbReference type="ARBA" id="ARBA00022741"/>
    </source>
</evidence>
<dbReference type="SUPFAM" id="SSF56112">
    <property type="entry name" value="Protein kinase-like (PK-like)"/>
    <property type="match status" value="1"/>
</dbReference>
<protein>
    <submittedName>
        <fullName evidence="10">Putative serine/threonine protein kinase</fullName>
    </submittedName>
</protein>
<organism evidence="10">
    <name type="scientific">Lutzomyia longipalpis</name>
    <name type="common">Sand fly</name>
    <dbReference type="NCBI Taxonomy" id="7200"/>
    <lineage>
        <taxon>Eukaryota</taxon>
        <taxon>Metazoa</taxon>
        <taxon>Ecdysozoa</taxon>
        <taxon>Arthropoda</taxon>
        <taxon>Hexapoda</taxon>
        <taxon>Insecta</taxon>
        <taxon>Pterygota</taxon>
        <taxon>Neoptera</taxon>
        <taxon>Endopterygota</taxon>
        <taxon>Diptera</taxon>
        <taxon>Nematocera</taxon>
        <taxon>Psychodoidea</taxon>
        <taxon>Psychodidae</taxon>
        <taxon>Lutzomyia</taxon>
        <taxon>Lutzomyia</taxon>
    </lineage>
</organism>
<dbReference type="InterPro" id="IPR050339">
    <property type="entry name" value="CC_SR_Kinase"/>
</dbReference>
<dbReference type="InterPro" id="IPR000719">
    <property type="entry name" value="Prot_kinase_dom"/>
</dbReference>
<dbReference type="Gene3D" id="3.30.200.20">
    <property type="entry name" value="Phosphorylase Kinase, domain 1"/>
    <property type="match status" value="1"/>
</dbReference>
<keyword evidence="1" id="KW-0808">Transferase</keyword>
<feature type="transmembrane region" description="Helical" evidence="8">
    <location>
        <begin position="12"/>
        <end position="29"/>
    </location>
</feature>
<dbReference type="GO" id="GO:0004674">
    <property type="term" value="F:protein serine/threonine kinase activity"/>
    <property type="evidence" value="ECO:0007669"/>
    <property type="project" value="UniProtKB-KW"/>
</dbReference>
<evidence type="ECO:0000313" key="10">
    <source>
        <dbReference type="EMBL" id="MBC1176977.1"/>
    </source>
</evidence>
<dbReference type="InterPro" id="IPR011009">
    <property type="entry name" value="Kinase-like_dom_sf"/>
</dbReference>
<keyword evidence="8" id="KW-1133">Transmembrane helix</keyword>
<dbReference type="PROSITE" id="PS50011">
    <property type="entry name" value="PROTEIN_KINASE_DOM"/>
    <property type="match status" value="1"/>
</dbReference>
<dbReference type="SMART" id="SM00220">
    <property type="entry name" value="S_TKc"/>
    <property type="match status" value="1"/>
</dbReference>
<dbReference type="InterPro" id="IPR017441">
    <property type="entry name" value="Protein_kinase_ATP_BS"/>
</dbReference>
<evidence type="ECO:0000259" key="9">
    <source>
        <dbReference type="PROSITE" id="PS50011"/>
    </source>
</evidence>
<dbReference type="Gene3D" id="1.10.510.10">
    <property type="entry name" value="Transferase(Phosphotransferase) domain 1"/>
    <property type="match status" value="1"/>
</dbReference>
<keyword evidence="8" id="KW-0812">Transmembrane</keyword>
<feature type="domain" description="Protein kinase" evidence="9">
    <location>
        <begin position="41"/>
        <end position="323"/>
    </location>
</feature>
<dbReference type="VEuPathDB" id="VectorBase:LLONM1_007480"/>
<evidence type="ECO:0000256" key="1">
    <source>
        <dbReference type="ARBA" id="ARBA00022679"/>
    </source>
</evidence>
<evidence type="ECO:0000256" key="4">
    <source>
        <dbReference type="ARBA" id="ARBA00022840"/>
    </source>
</evidence>
<evidence type="ECO:0000256" key="7">
    <source>
        <dbReference type="RuleBase" id="RU000304"/>
    </source>
</evidence>
<sequence>MVLVGMGLGRLGLIILIIIIIIIVYVFAIRSFRSSSYEKDFLEIEKLGNGAFGEVVKVRHKIDGQEYAIKKIKLTDTNWQSVDNEISVLAGLDHRNVVRYNNSFGENGIMYIQMNAAQMTLRTWFDQRNQSHDFSEFHCKNITNGKHYNQKCASCDCLVCPNYLSRGKFEFKKESLGIGKQLVAAVQYIHNCNIIHNDIKPANIFVNYKDCATVAQIADFGLASTADHEKQPFGSEPYAAPEKYHGFGGKSSDLFSVGIILLELLVPISMTTQRSFNGLIWINYNWMFSNLTTNYKKLIQRLMHHDSSKRPTAEKVLEILDFYIENNIDAGHSENAENQLYEKWPEVFKN</sequence>
<keyword evidence="7 10" id="KW-0723">Serine/threonine-protein kinase</keyword>
<dbReference type="PROSITE" id="PS00108">
    <property type="entry name" value="PROTEIN_KINASE_ST"/>
    <property type="match status" value="1"/>
</dbReference>
<dbReference type="EMBL" id="GITU01008274">
    <property type="protein sequence ID" value="MBC1176977.1"/>
    <property type="molecule type" value="Transcribed_RNA"/>
</dbReference>
<evidence type="ECO:0000256" key="5">
    <source>
        <dbReference type="ARBA" id="ARBA00037982"/>
    </source>
</evidence>
<dbReference type="InterPro" id="IPR008271">
    <property type="entry name" value="Ser/Thr_kinase_AS"/>
</dbReference>
<reference evidence="10" key="1">
    <citation type="journal article" date="2020" name="BMC">
        <title>Leishmania infection induces a limited differential gene expression in the sand fly midgut.</title>
        <authorList>
            <person name="Coutinho-Abreu I.V."/>
            <person name="Serafim T.D."/>
            <person name="Meneses C."/>
            <person name="Kamhawi S."/>
            <person name="Oliveira F."/>
            <person name="Valenzuela J.G."/>
        </authorList>
    </citation>
    <scope>NUCLEOTIDE SEQUENCE</scope>
    <source>
        <strain evidence="10">Jacobina</strain>
        <tissue evidence="10">Midgut</tissue>
    </source>
</reference>
<dbReference type="GO" id="GO:0005524">
    <property type="term" value="F:ATP binding"/>
    <property type="evidence" value="ECO:0007669"/>
    <property type="project" value="UniProtKB-UniRule"/>
</dbReference>
<keyword evidence="8" id="KW-0472">Membrane</keyword>
<dbReference type="GO" id="GO:0005737">
    <property type="term" value="C:cytoplasm"/>
    <property type="evidence" value="ECO:0007669"/>
    <property type="project" value="TreeGrafter"/>
</dbReference>
<accession>A0A7G3AXX9</accession>